<dbReference type="Proteomes" id="UP000184330">
    <property type="component" value="Unassembled WGS sequence"/>
</dbReference>
<keyword evidence="3" id="KW-1185">Reference proteome</keyword>
<feature type="domain" description="2EXR" evidence="1">
    <location>
        <begin position="165"/>
        <end position="279"/>
    </location>
</feature>
<proteinExistence type="predicted"/>
<evidence type="ECO:0000313" key="3">
    <source>
        <dbReference type="Proteomes" id="UP000184330"/>
    </source>
</evidence>
<organism evidence="2 3">
    <name type="scientific">Phialocephala subalpina</name>
    <dbReference type="NCBI Taxonomy" id="576137"/>
    <lineage>
        <taxon>Eukaryota</taxon>
        <taxon>Fungi</taxon>
        <taxon>Dikarya</taxon>
        <taxon>Ascomycota</taxon>
        <taxon>Pezizomycotina</taxon>
        <taxon>Leotiomycetes</taxon>
        <taxon>Helotiales</taxon>
        <taxon>Mollisiaceae</taxon>
        <taxon>Phialocephala</taxon>
        <taxon>Phialocephala fortinii species complex</taxon>
    </lineage>
</organism>
<sequence>MSTNPIRFQLADFQPTTVEDECVTPSPYGSFLVAKVTAYEANPYNGKMTVKLSGNFAYAINNTLQGNSKPLIVSMPQSLCTLPSEECPIDVSANITAIDAGLGGLQLGTPTPPSHIIVIDTPVLNNDTPSGWLESVGTWYLWKANVLHSYEPSALPIIIAAGESFTPFLRLPLELRTIIWDLYIRYAIGEGRHVTVQIKRTVTHKSDTVQKNNPTLEDKETISTWAATTLLSHEEGLRDTAMRVCKESRDIFLKMHPQKIGMAFALATRVYFDPTRDILYISDLDLFHYHQIAKRRRPAIHPIRGVESISRLWVDATPPVGPARANRTTWLRKAICANYTQQKEIMEVGKGEELIGEKYKRETYNDETKLAVETTGFYDWKTNSFKKAMAKLNVKLVEL</sequence>
<dbReference type="PANTHER" id="PTHR35910:SF6">
    <property type="entry name" value="2EXR DOMAIN-CONTAINING PROTEIN"/>
    <property type="match status" value="1"/>
</dbReference>
<dbReference type="Pfam" id="PF20150">
    <property type="entry name" value="2EXR"/>
    <property type="match status" value="1"/>
</dbReference>
<dbReference type="AlphaFoldDB" id="A0A1L7WMS3"/>
<reference evidence="2 3" key="1">
    <citation type="submission" date="2016-03" db="EMBL/GenBank/DDBJ databases">
        <authorList>
            <person name="Ploux O."/>
        </authorList>
    </citation>
    <scope>NUCLEOTIDE SEQUENCE [LARGE SCALE GENOMIC DNA]</scope>
    <source>
        <strain evidence="2 3">UAMH 11012</strain>
    </source>
</reference>
<accession>A0A1L7WMS3</accession>
<dbReference type="PANTHER" id="PTHR35910">
    <property type="entry name" value="2EXR DOMAIN-CONTAINING PROTEIN"/>
    <property type="match status" value="1"/>
</dbReference>
<evidence type="ECO:0000259" key="1">
    <source>
        <dbReference type="Pfam" id="PF20150"/>
    </source>
</evidence>
<dbReference type="EMBL" id="FJOG01000004">
    <property type="protein sequence ID" value="CZR54071.1"/>
    <property type="molecule type" value="Genomic_DNA"/>
</dbReference>
<protein>
    <recommendedName>
        <fullName evidence="1">2EXR domain-containing protein</fullName>
    </recommendedName>
</protein>
<dbReference type="InterPro" id="IPR045518">
    <property type="entry name" value="2EXR"/>
</dbReference>
<evidence type="ECO:0000313" key="2">
    <source>
        <dbReference type="EMBL" id="CZR54071.1"/>
    </source>
</evidence>
<dbReference type="OrthoDB" id="3596450at2759"/>
<gene>
    <name evidence="2" type="ORF">PAC_03954</name>
</gene>
<name>A0A1L7WMS3_9HELO</name>